<keyword evidence="2" id="KW-0433">Leucine-rich repeat</keyword>
<dbReference type="PANTHER" id="PTHR27008">
    <property type="entry name" value="OS04G0122200 PROTEIN"/>
    <property type="match status" value="1"/>
</dbReference>
<dbReference type="AlphaFoldDB" id="A0A5J9VAU1"/>
<feature type="region of interest" description="Disordered" evidence="7">
    <location>
        <begin position="1"/>
        <end position="95"/>
    </location>
</feature>
<dbReference type="Proteomes" id="UP000324897">
    <property type="component" value="Chromosome 1"/>
</dbReference>
<evidence type="ECO:0000256" key="3">
    <source>
        <dbReference type="ARBA" id="ARBA00022692"/>
    </source>
</evidence>
<protein>
    <recommendedName>
        <fullName evidence="10">Leucine-rich repeat-containing N-terminal plant-type domain-containing protein</fullName>
    </recommendedName>
</protein>
<dbReference type="Gene3D" id="3.80.10.10">
    <property type="entry name" value="Ribonuclease Inhibitor"/>
    <property type="match status" value="1"/>
</dbReference>
<reference evidence="8 9" key="1">
    <citation type="journal article" date="2019" name="Sci. Rep.">
        <title>A high-quality genome of Eragrostis curvula grass provides insights into Poaceae evolution and supports new strategies to enhance forage quality.</title>
        <authorList>
            <person name="Carballo J."/>
            <person name="Santos B.A.C.M."/>
            <person name="Zappacosta D."/>
            <person name="Garbus I."/>
            <person name="Selva J.P."/>
            <person name="Gallo C.A."/>
            <person name="Diaz A."/>
            <person name="Albertini E."/>
            <person name="Caccamo M."/>
            <person name="Echenique V."/>
        </authorList>
    </citation>
    <scope>NUCLEOTIDE SEQUENCE [LARGE SCALE GENOMIC DNA]</scope>
    <source>
        <strain evidence="9">cv. Victoria</strain>
        <tissue evidence="8">Leaf</tissue>
    </source>
</reference>
<evidence type="ECO:0000256" key="2">
    <source>
        <dbReference type="ARBA" id="ARBA00022614"/>
    </source>
</evidence>
<keyword evidence="4" id="KW-0677">Repeat</keyword>
<name>A0A5J9VAU1_9POAL</name>
<feature type="non-terminal residue" evidence="8">
    <location>
        <position position="1"/>
    </location>
</feature>
<organism evidence="8 9">
    <name type="scientific">Eragrostis curvula</name>
    <name type="common">weeping love grass</name>
    <dbReference type="NCBI Taxonomy" id="38414"/>
    <lineage>
        <taxon>Eukaryota</taxon>
        <taxon>Viridiplantae</taxon>
        <taxon>Streptophyta</taxon>
        <taxon>Embryophyta</taxon>
        <taxon>Tracheophyta</taxon>
        <taxon>Spermatophyta</taxon>
        <taxon>Magnoliopsida</taxon>
        <taxon>Liliopsida</taxon>
        <taxon>Poales</taxon>
        <taxon>Poaceae</taxon>
        <taxon>PACMAD clade</taxon>
        <taxon>Chloridoideae</taxon>
        <taxon>Eragrostideae</taxon>
        <taxon>Eragrostidinae</taxon>
        <taxon>Eragrostis</taxon>
    </lineage>
</organism>
<dbReference type="InterPro" id="IPR032675">
    <property type="entry name" value="LRR_dom_sf"/>
</dbReference>
<evidence type="ECO:0000256" key="6">
    <source>
        <dbReference type="ARBA" id="ARBA00023136"/>
    </source>
</evidence>
<dbReference type="PANTHER" id="PTHR27008:SF570">
    <property type="entry name" value="PROTEIN KINASE DOMAIN-CONTAINING PROTEIN"/>
    <property type="match status" value="1"/>
</dbReference>
<evidence type="ECO:0000256" key="1">
    <source>
        <dbReference type="ARBA" id="ARBA00004370"/>
    </source>
</evidence>
<dbReference type="GO" id="GO:0016020">
    <property type="term" value="C:membrane"/>
    <property type="evidence" value="ECO:0007669"/>
    <property type="project" value="UniProtKB-SubCell"/>
</dbReference>
<keyword evidence="9" id="KW-1185">Reference proteome</keyword>
<dbReference type="OrthoDB" id="406235at2759"/>
<dbReference type="InterPro" id="IPR051809">
    <property type="entry name" value="Plant_receptor-like_S/T_kinase"/>
</dbReference>
<dbReference type="Gramene" id="TVU33066">
    <property type="protein sequence ID" value="TVU33066"/>
    <property type="gene ID" value="EJB05_24850"/>
</dbReference>
<sequence>MAAKEVTGQRERRRRVGDRSPGAAARHAGKKADGAGPHVSDAKRERRATRVVPGPGANGRGPKWFSDKKREGRGKTGWAGRGFRPESEGATQGSLPNAIANLSTNLQAINADKNMIRGNIPEDIGNLVSLSFLFMGNNYLKGSIPTSLGRLQRLKFLDLGMNNLTGEIPPAIGNLTLLNKLYLGQNSLGGPVTSSLGNCDAAELATSNCLQ</sequence>
<dbReference type="InterPro" id="IPR001611">
    <property type="entry name" value="Leu-rich_rpt"/>
</dbReference>
<evidence type="ECO:0000313" key="9">
    <source>
        <dbReference type="Proteomes" id="UP000324897"/>
    </source>
</evidence>
<dbReference type="SUPFAM" id="SSF52058">
    <property type="entry name" value="L domain-like"/>
    <property type="match status" value="1"/>
</dbReference>
<proteinExistence type="predicted"/>
<evidence type="ECO:0000313" key="8">
    <source>
        <dbReference type="EMBL" id="TVU33066.1"/>
    </source>
</evidence>
<evidence type="ECO:0000256" key="5">
    <source>
        <dbReference type="ARBA" id="ARBA00022989"/>
    </source>
</evidence>
<evidence type="ECO:0000256" key="7">
    <source>
        <dbReference type="SAM" id="MobiDB-lite"/>
    </source>
</evidence>
<evidence type="ECO:0000256" key="4">
    <source>
        <dbReference type="ARBA" id="ARBA00022737"/>
    </source>
</evidence>
<keyword evidence="5" id="KW-1133">Transmembrane helix</keyword>
<evidence type="ECO:0008006" key="10">
    <source>
        <dbReference type="Google" id="ProtNLM"/>
    </source>
</evidence>
<gene>
    <name evidence="8" type="ORF">EJB05_24850</name>
</gene>
<dbReference type="FunFam" id="3.80.10.10:FF:000544">
    <property type="entry name" value="Leucine-rich repeat receptor-like serine/threonine-protein kinase BAM3"/>
    <property type="match status" value="1"/>
</dbReference>
<dbReference type="Pfam" id="PF00560">
    <property type="entry name" value="LRR_1"/>
    <property type="match status" value="2"/>
</dbReference>
<keyword evidence="6" id="KW-0472">Membrane</keyword>
<feature type="compositionally biased region" description="Basic and acidic residues" evidence="7">
    <location>
        <begin position="65"/>
        <end position="74"/>
    </location>
</feature>
<comment type="caution">
    <text evidence="8">The sequence shown here is derived from an EMBL/GenBank/DDBJ whole genome shotgun (WGS) entry which is preliminary data.</text>
</comment>
<accession>A0A5J9VAU1</accession>
<comment type="subcellular location">
    <subcellularLocation>
        <location evidence="1">Membrane</location>
    </subcellularLocation>
</comment>
<keyword evidence="3" id="KW-0812">Transmembrane</keyword>
<dbReference type="EMBL" id="RWGY01000011">
    <property type="protein sequence ID" value="TVU33066.1"/>
    <property type="molecule type" value="Genomic_DNA"/>
</dbReference>